<dbReference type="InterPro" id="IPR029033">
    <property type="entry name" value="His_PPase_superfam"/>
</dbReference>
<gene>
    <name evidence="2" type="ORF">BA171_07575</name>
</gene>
<evidence type="ECO:0000256" key="1">
    <source>
        <dbReference type="ARBA" id="ARBA00022801"/>
    </source>
</evidence>
<dbReference type="GO" id="GO:0005737">
    <property type="term" value="C:cytoplasm"/>
    <property type="evidence" value="ECO:0007669"/>
    <property type="project" value="InterPro"/>
</dbReference>
<dbReference type="Proteomes" id="UP000216438">
    <property type="component" value="Chromosome"/>
</dbReference>
<dbReference type="EMBL" id="CP016303">
    <property type="protein sequence ID" value="ASX27090.1"/>
    <property type="molecule type" value="Genomic_DNA"/>
</dbReference>
<keyword evidence="1" id="KW-0378">Hydrolase</keyword>
<dbReference type="OrthoDB" id="92610at2"/>
<accession>A0A249E167</accession>
<name>A0A249E167_9ENTR</name>
<dbReference type="InterPro" id="IPR001345">
    <property type="entry name" value="PG/BPGM_mutase_AS"/>
</dbReference>
<dbReference type="Pfam" id="PF00300">
    <property type="entry name" value="His_Phos_1"/>
    <property type="match status" value="1"/>
</dbReference>
<dbReference type="PROSITE" id="PS00175">
    <property type="entry name" value="PG_MUTASE"/>
    <property type="match status" value="1"/>
</dbReference>
<protein>
    <submittedName>
        <fullName evidence="2">Phosphohistidine phosphatase SixA</fullName>
    </submittedName>
</protein>
<dbReference type="InterPro" id="IPR004449">
    <property type="entry name" value="SixA"/>
</dbReference>
<evidence type="ECO:0000313" key="2">
    <source>
        <dbReference type="EMBL" id="ASX27090.1"/>
    </source>
</evidence>
<dbReference type="RefSeq" id="WP_029589114.1">
    <property type="nucleotide sequence ID" value="NZ_CP016303.1"/>
</dbReference>
<dbReference type="AlphaFoldDB" id="A0A249E167"/>
<reference evidence="2 3" key="2">
    <citation type="submission" date="2017-09" db="EMBL/GenBank/DDBJ databases">
        <title>The genome of whitefly Bemisia tabaci, a global crop pest, provides novel insights into virus transmission, host adaptation and insecticide resistance.</title>
        <authorList>
            <person name="Kaur N."/>
            <person name="Kliot A."/>
            <person name="Pinheiro P.V."/>
            <person name="Luan J."/>
            <person name="Zheng Y."/>
            <person name="Liu W."/>
            <person name="Sun H."/>
            <person name="Yang X."/>
            <person name="Xu Y."/>
            <person name="Luo Y."/>
            <person name="Kruse A."/>
            <person name="Fisher T.W."/>
            <person name="Nelson D.R."/>
            <person name="Elimelech M."/>
            <person name="MacCoss M."/>
            <person name="Johnson R."/>
            <person name="Cohen E."/>
            <person name="Hunter W.B."/>
            <person name="Brown J.K."/>
            <person name="Jander G."/>
            <person name="Cilia M."/>
            <person name="Douglas A.E."/>
            <person name="Ghanim M."/>
            <person name="Simmons A.M."/>
            <person name="Wintermantel W.M."/>
            <person name="Ling K.-S."/>
            <person name="Fei Z."/>
        </authorList>
    </citation>
    <scope>NUCLEOTIDE SEQUENCE [LARGE SCALE GENOMIC DNA]</scope>
    <source>
        <strain evidence="2 3">MEAM1</strain>
    </source>
</reference>
<sequence length="157" mass="18138">MKIFIMRHGEAEFNAKTDAQRFLSLFGREQTRRMAYWLNKKSINFDQVLVSPYLRAQQTLEVLREILVLPKNQKMMSELTPGGDPEWISDYLKTLAKKGYSSVLLISHLPLVDYLVSEFCPKQSPLVFHTAAMTHIDLDIDKNETSLNWHITPAQAK</sequence>
<organism evidence="2 3">
    <name type="scientific">Candidatus Hamiltonella defensa</name>
    <name type="common">Bemisia tabaci</name>
    <dbReference type="NCBI Taxonomy" id="672795"/>
    <lineage>
        <taxon>Bacteria</taxon>
        <taxon>Pseudomonadati</taxon>
        <taxon>Pseudomonadota</taxon>
        <taxon>Gammaproteobacteria</taxon>
        <taxon>Enterobacterales</taxon>
        <taxon>Enterobacteriaceae</taxon>
        <taxon>aphid secondary symbionts</taxon>
        <taxon>Candidatus Williamhamiltonella</taxon>
    </lineage>
</organism>
<dbReference type="InterPro" id="IPR051021">
    <property type="entry name" value="Mito_Ser/Thr_phosphatase"/>
</dbReference>
<dbReference type="SMART" id="SM00855">
    <property type="entry name" value="PGAM"/>
    <property type="match status" value="1"/>
</dbReference>
<dbReference type="GO" id="GO:0101006">
    <property type="term" value="F:protein histidine phosphatase activity"/>
    <property type="evidence" value="ECO:0007669"/>
    <property type="project" value="InterPro"/>
</dbReference>
<evidence type="ECO:0000313" key="3">
    <source>
        <dbReference type="Proteomes" id="UP000216438"/>
    </source>
</evidence>
<dbReference type="NCBIfam" id="TIGR00249">
    <property type="entry name" value="sixA"/>
    <property type="match status" value="1"/>
</dbReference>
<proteinExistence type="predicted"/>
<dbReference type="SUPFAM" id="SSF53254">
    <property type="entry name" value="Phosphoglycerate mutase-like"/>
    <property type="match status" value="1"/>
</dbReference>
<reference evidence="3" key="1">
    <citation type="submission" date="2016-06" db="EMBL/GenBank/DDBJ databases">
        <authorList>
            <person name="Chen W."/>
            <person name="Hasegawa D.K."/>
        </authorList>
    </citation>
    <scope>NUCLEOTIDE SEQUENCE [LARGE SCALE GENOMIC DNA]</scope>
    <source>
        <strain evidence="3">MEAM1</strain>
    </source>
</reference>
<dbReference type="Gene3D" id="3.40.50.1240">
    <property type="entry name" value="Phosphoglycerate mutase-like"/>
    <property type="match status" value="1"/>
</dbReference>
<dbReference type="PANTHER" id="PTHR20935">
    <property type="entry name" value="PHOSPHOGLYCERATE MUTASE-RELATED"/>
    <property type="match status" value="1"/>
</dbReference>
<dbReference type="CDD" id="cd07067">
    <property type="entry name" value="HP_PGM_like"/>
    <property type="match status" value="1"/>
</dbReference>
<dbReference type="InterPro" id="IPR013078">
    <property type="entry name" value="His_Pase_superF_clade-1"/>
</dbReference>